<keyword evidence="3" id="KW-1185">Reference proteome</keyword>
<organism evidence="2 3">
    <name type="scientific">Penicillium malachiteum</name>
    <dbReference type="NCBI Taxonomy" id="1324776"/>
    <lineage>
        <taxon>Eukaryota</taxon>
        <taxon>Fungi</taxon>
        <taxon>Dikarya</taxon>
        <taxon>Ascomycota</taxon>
        <taxon>Pezizomycotina</taxon>
        <taxon>Eurotiomycetes</taxon>
        <taxon>Eurotiomycetidae</taxon>
        <taxon>Eurotiales</taxon>
        <taxon>Aspergillaceae</taxon>
        <taxon>Penicillium</taxon>
    </lineage>
</organism>
<feature type="compositionally biased region" description="Low complexity" evidence="1">
    <location>
        <begin position="179"/>
        <end position="191"/>
    </location>
</feature>
<gene>
    <name evidence="2" type="ORF">N7493_010662</name>
</gene>
<sequence length="197" mass="22094">MSLKRKASFPTQPSPFASCGMDIDNSKHLNSRTLKRFRNGRPDDEVVYACQVQANMRAEKTLRWIFSAQQQQHSGPMDTSDEPMEDATLVPTPEEIDPRQQTLLRFFQPRGQQVPRFKPSREALVPLANEIVMNQEDSIRRAAFEQMAANTNSSGSETTSPGFNSVDMDMDMDMDIDTNESSPSSNPASNPGGMTWM</sequence>
<protein>
    <submittedName>
        <fullName evidence="2">Uncharacterized protein</fullName>
    </submittedName>
</protein>
<proteinExistence type="predicted"/>
<dbReference type="AlphaFoldDB" id="A0AAD6MRW3"/>
<evidence type="ECO:0000313" key="3">
    <source>
        <dbReference type="Proteomes" id="UP001215712"/>
    </source>
</evidence>
<reference evidence="2" key="2">
    <citation type="submission" date="2023-01" db="EMBL/GenBank/DDBJ databases">
        <authorList>
            <person name="Petersen C."/>
        </authorList>
    </citation>
    <scope>NUCLEOTIDE SEQUENCE</scope>
    <source>
        <strain evidence="2">IBT 17514</strain>
    </source>
</reference>
<accession>A0AAD6MRW3</accession>
<comment type="caution">
    <text evidence="2">The sequence shown here is derived from an EMBL/GenBank/DDBJ whole genome shotgun (WGS) entry which is preliminary data.</text>
</comment>
<dbReference type="Proteomes" id="UP001215712">
    <property type="component" value="Unassembled WGS sequence"/>
</dbReference>
<feature type="region of interest" description="Disordered" evidence="1">
    <location>
        <begin position="1"/>
        <end position="26"/>
    </location>
</feature>
<feature type="compositionally biased region" description="Polar residues" evidence="1">
    <location>
        <begin position="149"/>
        <end position="163"/>
    </location>
</feature>
<evidence type="ECO:0000313" key="2">
    <source>
        <dbReference type="EMBL" id="KAJ5709328.1"/>
    </source>
</evidence>
<evidence type="ECO:0000256" key="1">
    <source>
        <dbReference type="SAM" id="MobiDB-lite"/>
    </source>
</evidence>
<name>A0AAD6MRW3_9EURO</name>
<feature type="compositionally biased region" description="Acidic residues" evidence="1">
    <location>
        <begin position="168"/>
        <end position="178"/>
    </location>
</feature>
<feature type="region of interest" description="Disordered" evidence="1">
    <location>
        <begin position="149"/>
        <end position="197"/>
    </location>
</feature>
<reference evidence="2" key="1">
    <citation type="journal article" date="2023" name="IMA Fungus">
        <title>Comparative genomic study of the Penicillium genus elucidates a diverse pangenome and 15 lateral gene transfer events.</title>
        <authorList>
            <person name="Petersen C."/>
            <person name="Sorensen T."/>
            <person name="Nielsen M.R."/>
            <person name="Sondergaard T.E."/>
            <person name="Sorensen J.L."/>
            <person name="Fitzpatrick D.A."/>
            <person name="Frisvad J.C."/>
            <person name="Nielsen K.L."/>
        </authorList>
    </citation>
    <scope>NUCLEOTIDE SEQUENCE</scope>
    <source>
        <strain evidence="2">IBT 17514</strain>
    </source>
</reference>
<dbReference type="EMBL" id="JAQJAN010000019">
    <property type="protein sequence ID" value="KAJ5709328.1"/>
    <property type="molecule type" value="Genomic_DNA"/>
</dbReference>